<dbReference type="InterPro" id="IPR058031">
    <property type="entry name" value="AAA_lid_NorR"/>
</dbReference>
<evidence type="ECO:0000256" key="1">
    <source>
        <dbReference type="ARBA" id="ARBA00022741"/>
    </source>
</evidence>
<evidence type="ECO:0000256" key="5">
    <source>
        <dbReference type="ARBA" id="ARBA00023163"/>
    </source>
</evidence>
<dbReference type="InterPro" id="IPR002078">
    <property type="entry name" value="Sigma_54_int"/>
</dbReference>
<dbReference type="GO" id="GO:0043565">
    <property type="term" value="F:sequence-specific DNA binding"/>
    <property type="evidence" value="ECO:0007669"/>
    <property type="project" value="InterPro"/>
</dbReference>
<dbReference type="Pfam" id="PF25601">
    <property type="entry name" value="AAA_lid_14"/>
    <property type="match status" value="1"/>
</dbReference>
<dbReference type="InterPro" id="IPR000700">
    <property type="entry name" value="PAS-assoc_C"/>
</dbReference>
<keyword evidence="5" id="KW-0804">Transcription</keyword>
<reference evidence="10" key="2">
    <citation type="submission" date="2020-08" db="EMBL/GenBank/DDBJ databases">
        <authorList>
            <person name="Lai Q."/>
        </authorList>
    </citation>
    <scope>NUCLEOTIDE SEQUENCE</scope>
    <source>
        <strain evidence="10">S27-2</strain>
    </source>
</reference>
<feature type="domain" description="PAS" evidence="8">
    <location>
        <begin position="19"/>
        <end position="58"/>
    </location>
</feature>
<dbReference type="Gene3D" id="1.10.10.60">
    <property type="entry name" value="Homeodomain-like"/>
    <property type="match status" value="1"/>
</dbReference>
<sequence length="485" mass="53735">MMAPENNALTDLLELNSLILNSVGEGVYGINKEGFTTFSNPAAERMTGWSVADLQGRQAHSIWHHTKCCGAHYPQEECPIYMALKDGVVHHEQDELFWRKDGSSFPVEYTSTPMIRDGHIVGAVVVFRDITTRKQNEKKLTSALEEVKRLQKQLQAENRYLKAELREQHQAKSIVAGHAKMKTLLQLVRQVAPTDASVLIQGETGTGKELIANEIHHLSPRSKNALVKINCGAIPHNLVESELFGHEKGAFTGATSTRIGRFELANGGTLFLDEVAELPADTQTKLLRVLQEGEFERVGGHKTIKVDVRIVAASHKNLQQLSEAGDFRLDLFYRLSVFPVQVPPLRERISDIPMLANSIVQQLGVKLGRHFKALSQASLSSLMAYSWLGNVRELQNVLERAAILSLGDEIHITPELLPVTKVSNPIDRSADQSLAAFETAHITNILQRTGWKISGSGGAAEILDMHPNTLRARMDKLGIKNRLKA</sequence>
<dbReference type="PROSITE" id="PS50113">
    <property type="entry name" value="PAC"/>
    <property type="match status" value="1"/>
</dbReference>
<dbReference type="RefSeq" id="WP_186507827.1">
    <property type="nucleotide sequence ID" value="NZ_JACNEP010000016.1"/>
</dbReference>
<dbReference type="SUPFAM" id="SSF46689">
    <property type="entry name" value="Homeodomain-like"/>
    <property type="match status" value="1"/>
</dbReference>
<dbReference type="SMART" id="SM00382">
    <property type="entry name" value="AAA"/>
    <property type="match status" value="1"/>
</dbReference>
<gene>
    <name evidence="10" type="ORF">H8B19_15600</name>
</gene>
<keyword evidence="2" id="KW-0067">ATP-binding</keyword>
<reference evidence="10" key="1">
    <citation type="journal article" date="2018" name="Int. J. Syst. Evol. Microbiol.">
        <title>Neptunicella marina gen. nov., sp. nov., isolated from surface seawater.</title>
        <authorList>
            <person name="Liu X."/>
            <person name="Lai Q."/>
            <person name="Du Y."/>
            <person name="Zhang X."/>
            <person name="Liu Z."/>
            <person name="Sun F."/>
            <person name="Shao Z."/>
        </authorList>
    </citation>
    <scope>NUCLEOTIDE SEQUENCE</scope>
    <source>
        <strain evidence="10">S27-2</strain>
    </source>
</reference>
<dbReference type="GO" id="GO:0005524">
    <property type="term" value="F:ATP binding"/>
    <property type="evidence" value="ECO:0007669"/>
    <property type="project" value="UniProtKB-KW"/>
</dbReference>
<dbReference type="Gene3D" id="3.30.450.20">
    <property type="entry name" value="PAS domain"/>
    <property type="match status" value="1"/>
</dbReference>
<name>A0A8J6ITW4_9ALTE</name>
<dbReference type="PROSITE" id="PS50112">
    <property type="entry name" value="PAS"/>
    <property type="match status" value="1"/>
</dbReference>
<dbReference type="Proteomes" id="UP000601768">
    <property type="component" value="Unassembled WGS sequence"/>
</dbReference>
<dbReference type="NCBIfam" id="TIGR00229">
    <property type="entry name" value="sensory_box"/>
    <property type="match status" value="1"/>
</dbReference>
<dbReference type="InterPro" id="IPR027417">
    <property type="entry name" value="P-loop_NTPase"/>
</dbReference>
<dbReference type="FunFam" id="3.40.50.300:FF:000006">
    <property type="entry name" value="DNA-binding transcriptional regulator NtrC"/>
    <property type="match status" value="1"/>
</dbReference>
<dbReference type="SMART" id="SM00086">
    <property type="entry name" value="PAC"/>
    <property type="match status" value="1"/>
</dbReference>
<dbReference type="PROSITE" id="PS50045">
    <property type="entry name" value="SIGMA54_INTERACT_4"/>
    <property type="match status" value="1"/>
</dbReference>
<evidence type="ECO:0000256" key="6">
    <source>
        <dbReference type="SAM" id="Coils"/>
    </source>
</evidence>
<dbReference type="AlphaFoldDB" id="A0A8J6ITW4"/>
<dbReference type="InterPro" id="IPR000014">
    <property type="entry name" value="PAS"/>
</dbReference>
<evidence type="ECO:0000313" key="10">
    <source>
        <dbReference type="EMBL" id="MBC3767305.1"/>
    </source>
</evidence>
<keyword evidence="1" id="KW-0547">Nucleotide-binding</keyword>
<keyword evidence="3" id="KW-0805">Transcription regulation</keyword>
<dbReference type="PROSITE" id="PS00676">
    <property type="entry name" value="SIGMA54_INTERACT_2"/>
    <property type="match status" value="1"/>
</dbReference>
<dbReference type="InterPro" id="IPR035965">
    <property type="entry name" value="PAS-like_dom_sf"/>
</dbReference>
<dbReference type="PANTHER" id="PTHR32071:SF117">
    <property type="entry name" value="PTS-DEPENDENT DIHYDROXYACETONE KINASE OPERON REGULATORY PROTEIN-RELATED"/>
    <property type="match status" value="1"/>
</dbReference>
<dbReference type="PROSITE" id="PS00675">
    <property type="entry name" value="SIGMA54_INTERACT_1"/>
    <property type="match status" value="1"/>
</dbReference>
<dbReference type="InterPro" id="IPR002197">
    <property type="entry name" value="HTH_Fis"/>
</dbReference>
<dbReference type="CDD" id="cd00130">
    <property type="entry name" value="PAS"/>
    <property type="match status" value="1"/>
</dbReference>
<dbReference type="InterPro" id="IPR025943">
    <property type="entry name" value="Sigma_54_int_dom_ATP-bd_2"/>
</dbReference>
<dbReference type="Gene3D" id="3.40.50.300">
    <property type="entry name" value="P-loop containing nucleotide triphosphate hydrolases"/>
    <property type="match status" value="1"/>
</dbReference>
<protein>
    <submittedName>
        <fullName evidence="10">Sigma 54-interacting transcriptional regulator</fullName>
    </submittedName>
</protein>
<evidence type="ECO:0000259" key="8">
    <source>
        <dbReference type="PROSITE" id="PS50112"/>
    </source>
</evidence>
<dbReference type="SUPFAM" id="SSF55785">
    <property type="entry name" value="PYP-like sensor domain (PAS domain)"/>
    <property type="match status" value="1"/>
</dbReference>
<dbReference type="Pfam" id="PF00158">
    <property type="entry name" value="Sigma54_activat"/>
    <property type="match status" value="1"/>
</dbReference>
<evidence type="ECO:0000259" key="7">
    <source>
        <dbReference type="PROSITE" id="PS50045"/>
    </source>
</evidence>
<evidence type="ECO:0000256" key="3">
    <source>
        <dbReference type="ARBA" id="ARBA00023015"/>
    </source>
</evidence>
<dbReference type="Pfam" id="PF02954">
    <property type="entry name" value="HTH_8"/>
    <property type="match status" value="1"/>
</dbReference>
<dbReference type="GO" id="GO:0006355">
    <property type="term" value="P:regulation of DNA-templated transcription"/>
    <property type="evidence" value="ECO:0007669"/>
    <property type="project" value="InterPro"/>
</dbReference>
<dbReference type="InterPro" id="IPR009057">
    <property type="entry name" value="Homeodomain-like_sf"/>
</dbReference>
<dbReference type="InterPro" id="IPR003593">
    <property type="entry name" value="AAA+_ATPase"/>
</dbReference>
<dbReference type="PANTHER" id="PTHR32071">
    <property type="entry name" value="TRANSCRIPTIONAL REGULATORY PROTEIN"/>
    <property type="match status" value="1"/>
</dbReference>
<feature type="domain" description="PAC" evidence="9">
    <location>
        <begin position="91"/>
        <end position="142"/>
    </location>
</feature>
<evidence type="ECO:0000259" key="9">
    <source>
        <dbReference type="PROSITE" id="PS50113"/>
    </source>
</evidence>
<evidence type="ECO:0000313" key="11">
    <source>
        <dbReference type="Proteomes" id="UP000601768"/>
    </source>
</evidence>
<dbReference type="Pfam" id="PF13426">
    <property type="entry name" value="PAS_9"/>
    <property type="match status" value="1"/>
</dbReference>
<feature type="coiled-coil region" evidence="6">
    <location>
        <begin position="133"/>
        <end position="171"/>
    </location>
</feature>
<feature type="domain" description="Sigma-54 factor interaction" evidence="7">
    <location>
        <begin position="174"/>
        <end position="403"/>
    </location>
</feature>
<dbReference type="SUPFAM" id="SSF52540">
    <property type="entry name" value="P-loop containing nucleoside triphosphate hydrolases"/>
    <property type="match status" value="1"/>
</dbReference>
<evidence type="ECO:0000256" key="2">
    <source>
        <dbReference type="ARBA" id="ARBA00022840"/>
    </source>
</evidence>
<proteinExistence type="predicted"/>
<keyword evidence="4" id="KW-0238">DNA-binding</keyword>
<dbReference type="InterPro" id="IPR025662">
    <property type="entry name" value="Sigma_54_int_dom_ATP-bd_1"/>
</dbReference>
<dbReference type="InterPro" id="IPR001610">
    <property type="entry name" value="PAC"/>
</dbReference>
<evidence type="ECO:0000256" key="4">
    <source>
        <dbReference type="ARBA" id="ARBA00023125"/>
    </source>
</evidence>
<keyword evidence="11" id="KW-1185">Reference proteome</keyword>
<comment type="caution">
    <text evidence="10">The sequence shown here is derived from an EMBL/GenBank/DDBJ whole genome shotgun (WGS) entry which is preliminary data.</text>
</comment>
<organism evidence="10 11">
    <name type="scientific">Neptunicella marina</name>
    <dbReference type="NCBI Taxonomy" id="2125989"/>
    <lineage>
        <taxon>Bacteria</taxon>
        <taxon>Pseudomonadati</taxon>
        <taxon>Pseudomonadota</taxon>
        <taxon>Gammaproteobacteria</taxon>
        <taxon>Alteromonadales</taxon>
        <taxon>Alteromonadaceae</taxon>
        <taxon>Neptunicella</taxon>
    </lineage>
</organism>
<dbReference type="CDD" id="cd00009">
    <property type="entry name" value="AAA"/>
    <property type="match status" value="1"/>
</dbReference>
<accession>A0A8J6ITW4</accession>
<keyword evidence="6" id="KW-0175">Coiled coil</keyword>
<dbReference type="SMART" id="SM00091">
    <property type="entry name" value="PAS"/>
    <property type="match status" value="1"/>
</dbReference>
<dbReference type="EMBL" id="JACNEP010000016">
    <property type="protein sequence ID" value="MBC3767305.1"/>
    <property type="molecule type" value="Genomic_DNA"/>
</dbReference>
<dbReference type="Gene3D" id="1.10.8.60">
    <property type="match status" value="1"/>
</dbReference>